<gene>
    <name evidence="2" type="ORF">GTO85_08965</name>
</gene>
<dbReference type="EMBL" id="CP047415">
    <property type="protein sequence ID" value="QLL74475.1"/>
    <property type="molecule type" value="Genomic_DNA"/>
</dbReference>
<reference evidence="2 3" key="1">
    <citation type="submission" date="2020-01" db="EMBL/GenBank/DDBJ databases">
        <title>Complete and circular genome sequences of six lactobacillus isolates from horses.</title>
        <authorList>
            <person name="Hassan H.M."/>
        </authorList>
    </citation>
    <scope>NUCLEOTIDE SEQUENCE [LARGE SCALE GENOMIC DNA]</scope>
    <source>
        <strain evidence="2 3">1D</strain>
    </source>
</reference>
<evidence type="ECO:0000313" key="2">
    <source>
        <dbReference type="EMBL" id="QLL74475.1"/>
    </source>
</evidence>
<sequence>MESIPVFSKNMAVRVLAELGDVRRFSNLNKISVFIGIDRERYQSGEMNSKFKHY</sequence>
<name>A0A7H9EB90_9LACO</name>
<organism evidence="2 3">
    <name type="scientific">Lactobacillus crispatus</name>
    <dbReference type="NCBI Taxonomy" id="47770"/>
    <lineage>
        <taxon>Bacteria</taxon>
        <taxon>Bacillati</taxon>
        <taxon>Bacillota</taxon>
        <taxon>Bacilli</taxon>
        <taxon>Lactobacillales</taxon>
        <taxon>Lactobacillaceae</taxon>
        <taxon>Lactobacillus</taxon>
    </lineage>
</organism>
<evidence type="ECO:0000259" key="1">
    <source>
        <dbReference type="Pfam" id="PF02371"/>
    </source>
</evidence>
<dbReference type="InterPro" id="IPR003346">
    <property type="entry name" value="Transposase_20"/>
</dbReference>
<dbReference type="GO" id="GO:0006313">
    <property type="term" value="P:DNA transposition"/>
    <property type="evidence" value="ECO:0007669"/>
    <property type="project" value="InterPro"/>
</dbReference>
<protein>
    <submittedName>
        <fullName evidence="2">Transposase</fullName>
    </submittedName>
</protein>
<feature type="domain" description="Transposase IS116/IS110/IS902 C-terminal" evidence="1">
    <location>
        <begin position="2"/>
        <end position="49"/>
    </location>
</feature>
<dbReference type="Proteomes" id="UP000510660">
    <property type="component" value="Chromosome"/>
</dbReference>
<dbReference type="GO" id="GO:0003677">
    <property type="term" value="F:DNA binding"/>
    <property type="evidence" value="ECO:0007669"/>
    <property type="project" value="InterPro"/>
</dbReference>
<dbReference type="AlphaFoldDB" id="A0A7H9EB90"/>
<accession>A0A7H9EB90</accession>
<proteinExistence type="predicted"/>
<dbReference type="Pfam" id="PF02371">
    <property type="entry name" value="Transposase_20"/>
    <property type="match status" value="1"/>
</dbReference>
<evidence type="ECO:0000313" key="3">
    <source>
        <dbReference type="Proteomes" id="UP000510660"/>
    </source>
</evidence>
<dbReference type="GO" id="GO:0004803">
    <property type="term" value="F:transposase activity"/>
    <property type="evidence" value="ECO:0007669"/>
    <property type="project" value="InterPro"/>
</dbReference>